<gene>
    <name evidence="4" type="ORF">BMOU_1091</name>
</gene>
<dbReference type="AlphaFoldDB" id="W4N958"/>
<keyword evidence="5" id="KW-1185">Reference proteome</keyword>
<dbReference type="Proteomes" id="UP000019155">
    <property type="component" value="Unassembled WGS sequence"/>
</dbReference>
<accession>W4N958</accession>
<keyword evidence="3" id="KW-0812">Transmembrane</keyword>
<dbReference type="STRING" id="1435051.BMOU_1091"/>
<keyword evidence="2" id="KW-0175">Coiled coil</keyword>
<proteinExistence type="inferred from homology"/>
<evidence type="ECO:0000313" key="5">
    <source>
        <dbReference type="Proteomes" id="UP000019155"/>
    </source>
</evidence>
<reference evidence="4 5" key="1">
    <citation type="journal article" date="2014" name="Genome Announc.">
        <title>The Genome Sequence of Bifidobacterium moukalabense DSM 27321 Highlights the Close Phylogenetic Relatedness with the Bifidobacterium dentium Taxon.</title>
        <authorList>
            <person name="Lugli G.A."/>
            <person name="Duranti S."/>
            <person name="Milani C."/>
            <person name="Turroni F."/>
            <person name="Viappiani A."/>
            <person name="Mangifesta M."/>
            <person name="van Sinderen D."/>
            <person name="Ventura M."/>
        </authorList>
    </citation>
    <scope>NUCLEOTIDE SEQUENCE [LARGE SCALE GENOMIC DNA]</scope>
    <source>
        <strain evidence="4 5">DSM 27321</strain>
    </source>
</reference>
<comment type="caution">
    <text evidence="4">The sequence shown here is derived from an EMBL/GenBank/DDBJ whole genome shotgun (WGS) entry which is preliminary data.</text>
</comment>
<evidence type="ECO:0000256" key="2">
    <source>
        <dbReference type="SAM" id="Coils"/>
    </source>
</evidence>
<sequence length="279" mass="30361">MLRHTNESPESPDVLTKLHSQIVKDQDNDSTETGSFPVIRRKPKRVSLNAKSTRARLYSSVLVTILCALLGFGYVIQLNNTKSTYETMSEDELTRLISETSSQVQKLEQRKSELTSQLNSLKDTADKNAKAAEIAKQNAESNGILSGRLPASGEGVVIRISQGQKQDIDASILFTLLEELRNSGAEVIEINDVRVITSTYISDTDDGLDCDGTILKAPFVIKAIGDSDNLQNAVNLAGGVGSRLEVKYGATVSVKASQDVEITATRSAPQYTYAHVIEQ</sequence>
<dbReference type="eggNOG" id="COG3879">
    <property type="taxonomic scope" value="Bacteria"/>
</dbReference>
<feature type="transmembrane region" description="Helical" evidence="3">
    <location>
        <begin position="57"/>
        <end position="76"/>
    </location>
</feature>
<protein>
    <submittedName>
        <fullName evidence="4">Membrane protein</fullName>
    </submittedName>
</protein>
<dbReference type="RefSeq" id="WP_034875533.1">
    <property type="nucleotide sequence ID" value="NZ_AZMV01000004.1"/>
</dbReference>
<organism evidence="4 5">
    <name type="scientific">Bifidobacterium moukalabense DSM 27321</name>
    <dbReference type="NCBI Taxonomy" id="1435051"/>
    <lineage>
        <taxon>Bacteria</taxon>
        <taxon>Bacillati</taxon>
        <taxon>Actinomycetota</taxon>
        <taxon>Actinomycetes</taxon>
        <taxon>Bifidobacteriales</taxon>
        <taxon>Bifidobacteriaceae</taxon>
        <taxon>Bifidobacterium</taxon>
    </lineage>
</organism>
<dbReference type="PATRIC" id="fig|1435051.3.peg.1070"/>
<evidence type="ECO:0000256" key="1">
    <source>
        <dbReference type="ARBA" id="ARBA00009108"/>
    </source>
</evidence>
<comment type="similarity">
    <text evidence="1">Belongs to the UPF0749 family.</text>
</comment>
<dbReference type="InterPro" id="IPR010273">
    <property type="entry name" value="DUF881"/>
</dbReference>
<dbReference type="OrthoDB" id="3211287at2"/>
<evidence type="ECO:0000256" key="3">
    <source>
        <dbReference type="SAM" id="Phobius"/>
    </source>
</evidence>
<dbReference type="Gene3D" id="3.30.70.1880">
    <property type="entry name" value="Protein of unknown function DUF881"/>
    <property type="match status" value="1"/>
</dbReference>
<feature type="coiled-coil region" evidence="2">
    <location>
        <begin position="90"/>
        <end position="142"/>
    </location>
</feature>
<name>W4N958_9BIFI</name>
<keyword evidence="3" id="KW-1133">Transmembrane helix</keyword>
<dbReference type="EMBL" id="AZMV01000004">
    <property type="protein sequence ID" value="ETY71592.1"/>
    <property type="molecule type" value="Genomic_DNA"/>
</dbReference>
<dbReference type="GO" id="GO:0005886">
    <property type="term" value="C:plasma membrane"/>
    <property type="evidence" value="ECO:0007669"/>
    <property type="project" value="TreeGrafter"/>
</dbReference>
<dbReference type="GeneID" id="97502335"/>
<dbReference type="PANTHER" id="PTHR37313">
    <property type="entry name" value="UPF0749 PROTEIN RV1825"/>
    <property type="match status" value="1"/>
</dbReference>
<keyword evidence="3" id="KW-0472">Membrane</keyword>
<evidence type="ECO:0000313" key="4">
    <source>
        <dbReference type="EMBL" id="ETY71592.1"/>
    </source>
</evidence>
<dbReference type="Pfam" id="PF05949">
    <property type="entry name" value="DUF881"/>
    <property type="match status" value="1"/>
</dbReference>
<dbReference type="PANTHER" id="PTHR37313:SF2">
    <property type="entry name" value="UPF0749 PROTEIN YLXX"/>
    <property type="match status" value="1"/>
</dbReference>